<dbReference type="PANTHER" id="PTHR11799">
    <property type="entry name" value="PARAOXONASE"/>
    <property type="match status" value="1"/>
</dbReference>
<dbReference type="Proteomes" id="UP000095283">
    <property type="component" value="Unplaced"/>
</dbReference>
<sequence>MLSKLIVLAILAAIGAYVFRLTLYLDVHKRVYNHKPGPCRQIEGIMHGSEDIVVIESEGIALISSGIFYMSPRAENVTGNIFLYDFNKSEYKVEPVTIKGDLDRSNFFPHGLSHFIVDGKIRLFVVVHSKQFEHSIMLFDYDKNTKTLTLIKIIKNDKFVRYVKNSIFTFYLLTSSYPLYLSDLMILSHYQWINSLLFYITYNINYCYCLKRIFIEYWLILSDYFNQDSHWLIRATSSPNGVIVDRKKEHLIVSHVNEEIIRVYKMAENYRSLSLVSEVPLLTSSDNFYIDEDGALWTGAHPVLKNVLYHLGYCDDLQHYGPSQVLRIVFSPDWLSWEVTEPYVDDGRQLSASSVAVHFRKQLLIGSVCRQLVHCDIIHRSTITN</sequence>
<accession>A0A1I7XP36</accession>
<dbReference type="InterPro" id="IPR051288">
    <property type="entry name" value="Serum_paraoxonase/arylesterase"/>
</dbReference>
<dbReference type="AlphaFoldDB" id="A0A1I7XP36"/>
<dbReference type="InterPro" id="IPR011042">
    <property type="entry name" value="6-blade_b-propeller_TolB-like"/>
</dbReference>
<protein>
    <submittedName>
        <fullName evidence="2">Arylesterase</fullName>
    </submittedName>
</protein>
<reference evidence="2" key="1">
    <citation type="submission" date="2016-11" db="UniProtKB">
        <authorList>
            <consortium name="WormBaseParasite"/>
        </authorList>
    </citation>
    <scope>IDENTIFICATION</scope>
</reference>
<name>A0A1I7XP36_HETBA</name>
<keyword evidence="1" id="KW-1185">Reference proteome</keyword>
<organism evidence="1 2">
    <name type="scientific">Heterorhabditis bacteriophora</name>
    <name type="common">Entomopathogenic nematode worm</name>
    <dbReference type="NCBI Taxonomy" id="37862"/>
    <lineage>
        <taxon>Eukaryota</taxon>
        <taxon>Metazoa</taxon>
        <taxon>Ecdysozoa</taxon>
        <taxon>Nematoda</taxon>
        <taxon>Chromadorea</taxon>
        <taxon>Rhabditida</taxon>
        <taxon>Rhabditina</taxon>
        <taxon>Rhabditomorpha</taxon>
        <taxon>Strongyloidea</taxon>
        <taxon>Heterorhabditidae</taxon>
        <taxon>Heterorhabditis</taxon>
    </lineage>
</organism>
<evidence type="ECO:0000313" key="1">
    <source>
        <dbReference type="Proteomes" id="UP000095283"/>
    </source>
</evidence>
<dbReference type="WBParaSite" id="Hba_19501">
    <property type="protein sequence ID" value="Hba_19501"/>
    <property type="gene ID" value="Hba_19501"/>
</dbReference>
<dbReference type="SUPFAM" id="SSF63829">
    <property type="entry name" value="Calcium-dependent phosphotriesterase"/>
    <property type="match status" value="1"/>
</dbReference>
<dbReference type="Gene3D" id="2.120.10.30">
    <property type="entry name" value="TolB, C-terminal domain"/>
    <property type="match status" value="1"/>
</dbReference>
<proteinExistence type="predicted"/>
<dbReference type="PANTHER" id="PTHR11799:SF12">
    <property type="entry name" value="PARAOXONASE-RELATED"/>
    <property type="match status" value="1"/>
</dbReference>
<evidence type="ECO:0000313" key="2">
    <source>
        <dbReference type="WBParaSite" id="Hba_19501"/>
    </source>
</evidence>